<feature type="transmembrane region" description="Helical" evidence="8">
    <location>
        <begin position="187"/>
        <end position="207"/>
    </location>
</feature>
<comment type="caution">
    <text evidence="9">The sequence shown here is derived from an EMBL/GenBank/DDBJ whole genome shotgun (WGS) entry which is preliminary data.</text>
</comment>
<dbReference type="RefSeq" id="WP_230756872.1">
    <property type="nucleotide sequence ID" value="NZ_JAINWA010000003.1"/>
</dbReference>
<evidence type="ECO:0000256" key="4">
    <source>
        <dbReference type="ARBA" id="ARBA00022475"/>
    </source>
</evidence>
<dbReference type="InterPro" id="IPR001927">
    <property type="entry name" value="Na/Gal_symport"/>
</dbReference>
<feature type="transmembrane region" description="Helical" evidence="8">
    <location>
        <begin position="160"/>
        <end position="181"/>
    </location>
</feature>
<accession>A0AAE3EIV9</accession>
<keyword evidence="4" id="KW-1003">Cell membrane</keyword>
<dbReference type="GO" id="GO:0006814">
    <property type="term" value="P:sodium ion transport"/>
    <property type="evidence" value="ECO:0007669"/>
    <property type="project" value="InterPro"/>
</dbReference>
<reference evidence="9" key="1">
    <citation type="submission" date="2021-08" db="EMBL/GenBank/DDBJ databases">
        <title>Comparative analyses of Brucepasteria parasyntrophica and Teretinema zuelzerae.</title>
        <authorList>
            <person name="Song Y."/>
            <person name="Brune A."/>
        </authorList>
    </citation>
    <scope>NUCLEOTIDE SEQUENCE</scope>
    <source>
        <strain evidence="9">DSM 1903</strain>
    </source>
</reference>
<dbReference type="Gene3D" id="1.20.1250.20">
    <property type="entry name" value="MFS general substrate transporter like domains"/>
    <property type="match status" value="2"/>
</dbReference>
<dbReference type="PANTHER" id="PTHR11328:SF24">
    <property type="entry name" value="MAJOR FACILITATOR SUPERFAMILY (MFS) PROFILE DOMAIN-CONTAINING PROTEIN"/>
    <property type="match status" value="1"/>
</dbReference>
<feature type="transmembrane region" description="Helical" evidence="8">
    <location>
        <begin position="302"/>
        <end position="320"/>
    </location>
</feature>
<evidence type="ECO:0000256" key="6">
    <source>
        <dbReference type="ARBA" id="ARBA00022989"/>
    </source>
</evidence>
<feature type="transmembrane region" description="Helical" evidence="8">
    <location>
        <begin position="417"/>
        <end position="440"/>
    </location>
</feature>
<feature type="transmembrane region" description="Helical" evidence="8">
    <location>
        <begin position="326"/>
        <end position="353"/>
    </location>
</feature>
<dbReference type="InterPro" id="IPR018043">
    <property type="entry name" value="Na/Gal_symport_CS"/>
</dbReference>
<evidence type="ECO:0000256" key="7">
    <source>
        <dbReference type="ARBA" id="ARBA00023136"/>
    </source>
</evidence>
<sequence length="471" mass="51151">MTEKRDSATISTGEKLAYGVGDMALNIAYGSIGFYMLWFMVNAGGLSPARAGLIFMIARFWDAVTDYLMGLVSDKTRSRWGRRRPYILFGAVPLGFSFAALWQIPPGSDALRFAYYLVAFILFNSAYTVVAVPYSSLMAEMTQDYDERTSLSGFRMGSSFLGTLIGAAGVTLVVDILFGSLPRSRSWPLMGAAFGAAIVLILAITGFGTRERVSGGKPVFAGFVKTLSDFFRLREFRIVLGMFLFNMIGFDVIMATFFFFLTDVVEVSGDPTLFMALPLVVAVFASPLWIQASRRLGKKTAYIVSALYFAAVMLFCLWISPGNEAAVLAICVLSGIGISASQIIPWSILPDVIEIDEFHNGVRREGAFFGISTFLYKLASAAAIGATGIVLQVFGYVEASADESVAAAGRVVQSASAVSAVRLLIGLLPGVCFLASALFVHRFPLTRDRFKSMLEELDRRRIAAVQGTEGE</sequence>
<feature type="transmembrane region" description="Helical" evidence="8">
    <location>
        <begin position="53"/>
        <end position="73"/>
    </location>
</feature>
<keyword evidence="6 8" id="KW-1133">Transmembrane helix</keyword>
<feature type="transmembrane region" description="Helical" evidence="8">
    <location>
        <begin position="116"/>
        <end position="139"/>
    </location>
</feature>
<keyword evidence="5 8" id="KW-0812">Transmembrane</keyword>
<dbReference type="AlphaFoldDB" id="A0AAE3EIV9"/>
<feature type="transmembrane region" description="Helical" evidence="8">
    <location>
        <begin position="20"/>
        <end position="41"/>
    </location>
</feature>
<evidence type="ECO:0000256" key="2">
    <source>
        <dbReference type="ARBA" id="ARBA00009617"/>
    </source>
</evidence>
<dbReference type="SUPFAM" id="SSF103473">
    <property type="entry name" value="MFS general substrate transporter"/>
    <property type="match status" value="1"/>
</dbReference>
<feature type="transmembrane region" description="Helical" evidence="8">
    <location>
        <begin position="273"/>
        <end position="290"/>
    </location>
</feature>
<evidence type="ECO:0000256" key="1">
    <source>
        <dbReference type="ARBA" id="ARBA00004651"/>
    </source>
</evidence>
<comment type="similarity">
    <text evidence="2">Belongs to the sodium:galactoside symporter (TC 2.A.2) family.</text>
</comment>
<protein>
    <submittedName>
        <fullName evidence="9">MFS transporter</fullName>
    </submittedName>
</protein>
<dbReference type="PANTHER" id="PTHR11328">
    <property type="entry name" value="MAJOR FACILITATOR SUPERFAMILY DOMAIN-CONTAINING PROTEIN"/>
    <property type="match status" value="1"/>
</dbReference>
<keyword evidence="3" id="KW-0813">Transport</keyword>
<keyword evidence="7 8" id="KW-0472">Membrane</keyword>
<dbReference type="Proteomes" id="UP001198163">
    <property type="component" value="Unassembled WGS sequence"/>
</dbReference>
<evidence type="ECO:0000313" key="10">
    <source>
        <dbReference type="Proteomes" id="UP001198163"/>
    </source>
</evidence>
<dbReference type="GO" id="GO:0015293">
    <property type="term" value="F:symporter activity"/>
    <property type="evidence" value="ECO:0007669"/>
    <property type="project" value="InterPro"/>
</dbReference>
<evidence type="ECO:0000256" key="8">
    <source>
        <dbReference type="SAM" id="Phobius"/>
    </source>
</evidence>
<evidence type="ECO:0000256" key="5">
    <source>
        <dbReference type="ARBA" id="ARBA00022692"/>
    </source>
</evidence>
<dbReference type="InterPro" id="IPR039672">
    <property type="entry name" value="MFS_2"/>
</dbReference>
<dbReference type="GO" id="GO:0008643">
    <property type="term" value="P:carbohydrate transport"/>
    <property type="evidence" value="ECO:0007669"/>
    <property type="project" value="InterPro"/>
</dbReference>
<gene>
    <name evidence="9" type="ORF">K7J14_12635</name>
</gene>
<comment type="subcellular location">
    <subcellularLocation>
        <location evidence="1">Cell membrane</location>
        <topology evidence="1">Multi-pass membrane protein</topology>
    </subcellularLocation>
</comment>
<dbReference type="Pfam" id="PF13347">
    <property type="entry name" value="MFS_2"/>
    <property type="match status" value="1"/>
</dbReference>
<evidence type="ECO:0000256" key="3">
    <source>
        <dbReference type="ARBA" id="ARBA00022448"/>
    </source>
</evidence>
<feature type="transmembrane region" description="Helical" evidence="8">
    <location>
        <begin position="238"/>
        <end position="261"/>
    </location>
</feature>
<evidence type="ECO:0000313" key="9">
    <source>
        <dbReference type="EMBL" id="MCD1655539.1"/>
    </source>
</evidence>
<dbReference type="GO" id="GO:0005886">
    <property type="term" value="C:plasma membrane"/>
    <property type="evidence" value="ECO:0007669"/>
    <property type="project" value="UniProtKB-SubCell"/>
</dbReference>
<proteinExistence type="inferred from homology"/>
<keyword evidence="10" id="KW-1185">Reference proteome</keyword>
<dbReference type="PROSITE" id="PS00872">
    <property type="entry name" value="NA_GALACTOSIDE_SYMP"/>
    <property type="match status" value="1"/>
</dbReference>
<organism evidence="9 10">
    <name type="scientific">Teretinema zuelzerae</name>
    <dbReference type="NCBI Taxonomy" id="156"/>
    <lineage>
        <taxon>Bacteria</taxon>
        <taxon>Pseudomonadati</taxon>
        <taxon>Spirochaetota</taxon>
        <taxon>Spirochaetia</taxon>
        <taxon>Spirochaetales</taxon>
        <taxon>Treponemataceae</taxon>
        <taxon>Teretinema</taxon>
    </lineage>
</organism>
<feature type="transmembrane region" description="Helical" evidence="8">
    <location>
        <begin position="85"/>
        <end position="104"/>
    </location>
</feature>
<name>A0AAE3EIV9_9SPIR</name>
<dbReference type="CDD" id="cd17332">
    <property type="entry name" value="MFS_MelB_like"/>
    <property type="match status" value="1"/>
</dbReference>
<dbReference type="InterPro" id="IPR036259">
    <property type="entry name" value="MFS_trans_sf"/>
</dbReference>
<dbReference type="EMBL" id="JAINWA010000003">
    <property type="protein sequence ID" value="MCD1655539.1"/>
    <property type="molecule type" value="Genomic_DNA"/>
</dbReference>
<feature type="transmembrane region" description="Helical" evidence="8">
    <location>
        <begin position="374"/>
        <end position="397"/>
    </location>
</feature>
<dbReference type="NCBIfam" id="TIGR00792">
    <property type="entry name" value="gph"/>
    <property type="match status" value="1"/>
</dbReference>